<protein>
    <recommendedName>
        <fullName evidence="1">UPF0309 protein AS888_08720</fullName>
    </recommendedName>
</protein>
<dbReference type="Pfam" id="PF13580">
    <property type="entry name" value="SIS_2"/>
    <property type="match status" value="1"/>
</dbReference>
<sequence length="241" mass="26308">MMNSYFKEVQALLSTVVEKEKQSLNEAVERISASIMSDGIVHLFGSGHSHILTEEVFYRAGGLAAIRPIFVEDLMLFKGASRASQLERQNNLSEKFMQDEDIRPGDVCIVISSSGVNPVPIDVAAIAKEKGAFVIGLTSPAYASSCPSRHKEKLYLHDVVDMVIDNHISKGDTLLKSNNITFGSGSTVTGAVLLNMIFTQVIETIIDSGVTPPVFLSSNIEGADEHNQRLIAKYKTRIPQL</sequence>
<dbReference type="Proteomes" id="UP000064189">
    <property type="component" value="Unassembled WGS sequence"/>
</dbReference>
<evidence type="ECO:0000259" key="2">
    <source>
        <dbReference type="PROSITE" id="PS51464"/>
    </source>
</evidence>
<comment type="caution">
    <text evidence="3">The sequence shown here is derived from an EMBL/GenBank/DDBJ whole genome shotgun (WGS) entry which is preliminary data.</text>
</comment>
<name>A0A120GNA1_9BACI</name>
<accession>A0A120GNA1</accession>
<keyword evidence="4" id="KW-1185">Reference proteome</keyword>
<evidence type="ECO:0000313" key="4">
    <source>
        <dbReference type="Proteomes" id="UP000064189"/>
    </source>
</evidence>
<dbReference type="GO" id="GO:1901135">
    <property type="term" value="P:carbohydrate derivative metabolic process"/>
    <property type="evidence" value="ECO:0007669"/>
    <property type="project" value="InterPro"/>
</dbReference>
<feature type="domain" description="SIS" evidence="2">
    <location>
        <begin position="31"/>
        <end position="207"/>
    </location>
</feature>
<dbReference type="PROSITE" id="PS51464">
    <property type="entry name" value="SIS"/>
    <property type="match status" value="1"/>
</dbReference>
<evidence type="ECO:0000313" key="3">
    <source>
        <dbReference type="EMBL" id="KWW13062.1"/>
    </source>
</evidence>
<dbReference type="RefSeq" id="WP_061143833.1">
    <property type="nucleotide sequence ID" value="NZ_LNNH01000043.1"/>
</dbReference>
<comment type="similarity">
    <text evidence="1">Belongs to the UPF0309 family.</text>
</comment>
<gene>
    <name evidence="3" type="ORF">AS888_08720</name>
</gene>
<dbReference type="InterPro" id="IPR001347">
    <property type="entry name" value="SIS_dom"/>
</dbReference>
<evidence type="ECO:0000256" key="1">
    <source>
        <dbReference type="HAMAP-Rule" id="MF_01240"/>
    </source>
</evidence>
<proteinExistence type="inferred from homology"/>
<dbReference type="HAMAP" id="MF_01240">
    <property type="entry name" value="UPF0309"/>
    <property type="match status" value="1"/>
</dbReference>
<reference evidence="3 4" key="1">
    <citation type="submission" date="2015-11" db="EMBL/GenBank/DDBJ databases">
        <title>Genome Sequence of Bacillus simplex strain VanAntwerpen2.</title>
        <authorList>
            <person name="Couger M.B."/>
        </authorList>
    </citation>
    <scope>NUCLEOTIDE SEQUENCE [LARGE SCALE GENOMIC DNA]</scope>
    <source>
        <strain evidence="3 4">VanAntwerpen02</strain>
    </source>
</reference>
<dbReference type="InterPro" id="IPR035472">
    <property type="entry name" value="RpiR-like_SIS"/>
</dbReference>
<dbReference type="EMBL" id="LNNH01000043">
    <property type="protein sequence ID" value="KWW13062.1"/>
    <property type="molecule type" value="Genomic_DNA"/>
</dbReference>
<dbReference type="AlphaFoldDB" id="A0A120GNA1"/>
<organism evidence="3 4">
    <name type="scientific">Peribacillus simplex</name>
    <dbReference type="NCBI Taxonomy" id="1478"/>
    <lineage>
        <taxon>Bacteria</taxon>
        <taxon>Bacillati</taxon>
        <taxon>Bacillota</taxon>
        <taxon>Bacilli</taxon>
        <taxon>Bacillales</taxon>
        <taxon>Bacillaceae</taxon>
        <taxon>Peribacillus</taxon>
    </lineage>
</organism>
<dbReference type="NCBIfam" id="NF002805">
    <property type="entry name" value="PRK02947.1"/>
    <property type="match status" value="1"/>
</dbReference>
<dbReference type="PANTHER" id="PTHR30390:SF7">
    <property type="entry name" value="PHOSPHOHEPTOSE ISOMERASE"/>
    <property type="match status" value="1"/>
</dbReference>
<dbReference type="CDD" id="cd05013">
    <property type="entry name" value="SIS_RpiR"/>
    <property type="match status" value="1"/>
</dbReference>
<dbReference type="SUPFAM" id="SSF53697">
    <property type="entry name" value="SIS domain"/>
    <property type="match status" value="1"/>
</dbReference>
<dbReference type="PANTHER" id="PTHR30390">
    <property type="entry name" value="SEDOHEPTULOSE 7-PHOSPHATE ISOMERASE / DNAA INITIATOR-ASSOCIATING FACTOR FOR REPLICATION INITIATION"/>
    <property type="match status" value="1"/>
</dbReference>
<dbReference type="GO" id="GO:0097367">
    <property type="term" value="F:carbohydrate derivative binding"/>
    <property type="evidence" value="ECO:0007669"/>
    <property type="project" value="InterPro"/>
</dbReference>
<dbReference type="Gene3D" id="3.40.50.10490">
    <property type="entry name" value="Glucose-6-phosphate isomerase like protein, domain 1"/>
    <property type="match status" value="1"/>
</dbReference>
<dbReference type="InterPro" id="IPR046348">
    <property type="entry name" value="SIS_dom_sf"/>
</dbReference>
<dbReference type="InterPro" id="IPR050099">
    <property type="entry name" value="SIS_GmhA/DiaA_subfam"/>
</dbReference>
<dbReference type="InterPro" id="IPR022951">
    <property type="entry name" value="UPF0309"/>
</dbReference>